<sequence length="145" mass="16771">MNKTPVSVFIDSSSWISFVIPTDSNYLRSLNIFQLFTKQTKIYTSLFIIDEIITKIRRVLDQNEADKLYRRLISLEKKRALNILAVSKGDVNSAMNLLRQYPTPNTLTLTDATNIVLIRKYKIETLFTFDLDFKKFSSPSLTLLP</sequence>
<gene>
    <name evidence="2" type="ORF">A2W14_06995</name>
</gene>
<feature type="domain" description="PIN" evidence="1">
    <location>
        <begin position="8"/>
        <end position="136"/>
    </location>
</feature>
<dbReference type="InterPro" id="IPR039018">
    <property type="entry name" value="VapC20-like"/>
</dbReference>
<dbReference type="InterPro" id="IPR002716">
    <property type="entry name" value="PIN_dom"/>
</dbReference>
<dbReference type="STRING" id="1798371.A2W14_06995"/>
<dbReference type="PANTHER" id="PTHR42188">
    <property type="entry name" value="23S RRNA-SPECIFIC ENDONUCLEASE VAPC20"/>
    <property type="match status" value="1"/>
</dbReference>
<accession>A0A1F5YT41</accession>
<dbReference type="Gene3D" id="3.40.50.1010">
    <property type="entry name" value="5'-nuclease"/>
    <property type="match status" value="1"/>
</dbReference>
<organism evidence="2 3">
    <name type="scientific">Candidatus Gottesmanbacteria bacterium RBG_16_37_8</name>
    <dbReference type="NCBI Taxonomy" id="1798371"/>
    <lineage>
        <taxon>Bacteria</taxon>
        <taxon>Candidatus Gottesmaniibacteriota</taxon>
    </lineage>
</organism>
<proteinExistence type="predicted"/>
<dbReference type="SUPFAM" id="SSF88723">
    <property type="entry name" value="PIN domain-like"/>
    <property type="match status" value="1"/>
</dbReference>
<dbReference type="GO" id="GO:0016075">
    <property type="term" value="P:rRNA catabolic process"/>
    <property type="evidence" value="ECO:0007669"/>
    <property type="project" value="TreeGrafter"/>
</dbReference>
<dbReference type="InterPro" id="IPR029060">
    <property type="entry name" value="PIN-like_dom_sf"/>
</dbReference>
<dbReference type="Proteomes" id="UP000176665">
    <property type="component" value="Unassembled WGS sequence"/>
</dbReference>
<evidence type="ECO:0000259" key="1">
    <source>
        <dbReference type="Pfam" id="PF01850"/>
    </source>
</evidence>
<dbReference type="AlphaFoldDB" id="A0A1F5YT41"/>
<dbReference type="EMBL" id="MFJA01000035">
    <property type="protein sequence ID" value="OGG03243.1"/>
    <property type="molecule type" value="Genomic_DNA"/>
</dbReference>
<dbReference type="PANTHER" id="PTHR42188:SF1">
    <property type="entry name" value="23S RRNA-SPECIFIC ENDONUCLEASE VAPC20"/>
    <property type="match status" value="1"/>
</dbReference>
<protein>
    <recommendedName>
        <fullName evidence="1">PIN domain-containing protein</fullName>
    </recommendedName>
</protein>
<evidence type="ECO:0000313" key="3">
    <source>
        <dbReference type="Proteomes" id="UP000176665"/>
    </source>
</evidence>
<reference evidence="2 3" key="1">
    <citation type="journal article" date="2016" name="Nat. Commun.">
        <title>Thousands of microbial genomes shed light on interconnected biogeochemical processes in an aquifer system.</title>
        <authorList>
            <person name="Anantharaman K."/>
            <person name="Brown C.T."/>
            <person name="Hug L.A."/>
            <person name="Sharon I."/>
            <person name="Castelle C.J."/>
            <person name="Probst A.J."/>
            <person name="Thomas B.C."/>
            <person name="Singh A."/>
            <person name="Wilkins M.J."/>
            <person name="Karaoz U."/>
            <person name="Brodie E.L."/>
            <person name="Williams K.H."/>
            <person name="Hubbard S.S."/>
            <person name="Banfield J.F."/>
        </authorList>
    </citation>
    <scope>NUCLEOTIDE SEQUENCE [LARGE SCALE GENOMIC DNA]</scope>
</reference>
<name>A0A1F5YT41_9BACT</name>
<dbReference type="GO" id="GO:0004521">
    <property type="term" value="F:RNA endonuclease activity"/>
    <property type="evidence" value="ECO:0007669"/>
    <property type="project" value="InterPro"/>
</dbReference>
<dbReference type="Pfam" id="PF01850">
    <property type="entry name" value="PIN"/>
    <property type="match status" value="1"/>
</dbReference>
<evidence type="ECO:0000313" key="2">
    <source>
        <dbReference type="EMBL" id="OGG03243.1"/>
    </source>
</evidence>
<comment type="caution">
    <text evidence="2">The sequence shown here is derived from an EMBL/GenBank/DDBJ whole genome shotgun (WGS) entry which is preliminary data.</text>
</comment>